<evidence type="ECO:0000313" key="26">
    <source>
        <dbReference type="RefSeq" id="XP_071935222.1"/>
    </source>
</evidence>
<evidence type="ECO:0000256" key="17">
    <source>
        <dbReference type="PIRNR" id="PIRNR000641"/>
    </source>
</evidence>
<evidence type="ECO:0000256" key="18">
    <source>
        <dbReference type="PROSITE-ProRule" id="PRU10141"/>
    </source>
</evidence>
<dbReference type="InterPro" id="IPR017441">
    <property type="entry name" value="Protein_kinase_ATP_BS"/>
</dbReference>
<evidence type="ECO:0000256" key="3">
    <source>
        <dbReference type="ARBA" id="ARBA00022536"/>
    </source>
</evidence>
<keyword evidence="6 20" id="KW-0732">Signal</keyword>
<evidence type="ECO:0000259" key="23">
    <source>
        <dbReference type="PROSITE" id="PS50948"/>
    </source>
</evidence>
<dbReference type="PANTHER" id="PTHR47976:SF110">
    <property type="entry name" value="RECEPTOR-LIKE SERINE_THREONINE-PROTEIN KINASE"/>
    <property type="match status" value="1"/>
</dbReference>
<dbReference type="PROSITE" id="PS50011">
    <property type="entry name" value="PROTEIN_KINASE_DOM"/>
    <property type="match status" value="1"/>
</dbReference>
<dbReference type="InterPro" id="IPR000719">
    <property type="entry name" value="Prot_kinase_dom"/>
</dbReference>
<feature type="domain" description="Apple" evidence="23">
    <location>
        <begin position="363"/>
        <end position="453"/>
    </location>
</feature>
<evidence type="ECO:0000256" key="14">
    <source>
        <dbReference type="ARBA" id="ARBA00023180"/>
    </source>
</evidence>
<dbReference type="InterPro" id="IPR011009">
    <property type="entry name" value="Kinase-like_dom_sf"/>
</dbReference>
<keyword evidence="2 17" id="KW-0723">Serine/threonine-protein kinase</keyword>
<keyword evidence="5 19" id="KW-0812">Transmembrane</keyword>
<evidence type="ECO:0000256" key="20">
    <source>
        <dbReference type="SAM" id="SignalP"/>
    </source>
</evidence>
<evidence type="ECO:0000256" key="5">
    <source>
        <dbReference type="ARBA" id="ARBA00022692"/>
    </source>
</evidence>
<dbReference type="Gene3D" id="3.30.200.20">
    <property type="entry name" value="Phosphorylase Kinase, domain 1"/>
    <property type="match status" value="1"/>
</dbReference>
<dbReference type="RefSeq" id="XP_071935223.1">
    <property type="nucleotide sequence ID" value="XM_072079122.1"/>
</dbReference>
<keyword evidence="8 17" id="KW-0418">Kinase</keyword>
<dbReference type="InterPro" id="IPR036426">
    <property type="entry name" value="Bulb-type_lectin_dom_sf"/>
</dbReference>
<evidence type="ECO:0000259" key="22">
    <source>
        <dbReference type="PROSITE" id="PS50927"/>
    </source>
</evidence>
<evidence type="ECO:0000313" key="27">
    <source>
        <dbReference type="RefSeq" id="XP_071935223.1"/>
    </source>
</evidence>
<protein>
    <recommendedName>
        <fullName evidence="17">Receptor-like serine/threonine-protein kinase</fullName>
        <ecNumber evidence="17">2.7.11.1</ecNumber>
    </recommendedName>
</protein>
<dbReference type="InterPro" id="IPR001480">
    <property type="entry name" value="Bulb-type_lectin_dom"/>
</dbReference>
<evidence type="ECO:0000256" key="4">
    <source>
        <dbReference type="ARBA" id="ARBA00022679"/>
    </source>
</evidence>
<keyword evidence="3" id="KW-0245">EGF-like domain</keyword>
<proteinExistence type="inferred from homology"/>
<sequence length="856" mass="96469">MARWSFKEALRLVFLVIVVLQIDFLSTEVVAQETAKISTSWRNNNHSVANVTRALLYPYYTFNDSSGPFMQIILLKEIRPRVGYACGFVSNGTDDSFVFSIGIVHYRTDFVGVHYWSDLDVVWFANRNKPIRENGTLQFLPDGNLILKDADGTLVWSTSTSNKGVVGMKVMETGNLVLHDGNNQTVWQSFDHPTDTLLPGQKLVDGQTLVARLSETSWNEGNYYLLVNHQGLFAFYKSNSPQMYFNFFIRGERESIETSYVKAVNGTLALYISSAEPNEPDAVFSKPSSMKYIRYDYDGHFRVYNEENGPVDLLADFLSECDYPTVCGSLALCSGGQCSCPSGFERSDNQNNSGCVEINPTKCDGPRSHGLLHLTDVYYFNYVDSDAAVLKATDIESCRWLCLRNCSCKAVLFQHFFSNFSRGNCFLPSPVLSLISDGKQRNDFESSAFIKISNDMSNTSGSSASSKRKGIIAGLTAGIFCLSVVILGICIVRRKKQSTEEDVETYWEQLSGMPVRFSFQELQDATGNFSKLLGQGGFGSVFEGVLKNEEKIAVKQLNSLGQGKKEFLAEVQTIGSIHHINLVRLIGFCVENHHRLLVYEFMNNGSLDKWIFSKDSVQPTLDWLTRRNIIHDIAKGLAYLHEECRQKIVHLDIKPQNILLDENLCAKVSDFGLSKSIDKDQNQIVTTLRGTPGYLAPEWLSSFITEKADVYSFGVVVMEIICLRKNFDMSESEDRVHLLDLFRRKDEEDRLIDMIESNDEDTRLNISDMIRTMKLALWCLRSDFTQRPSMSAVVKVMEGTLDPEINLEHQTLDFNPLAAIRRKSEFETTVSVPPSVLSGPRVLEAIRSCSFRMAFG</sequence>
<dbReference type="GeneID" id="140036691"/>
<comment type="catalytic activity">
    <reaction evidence="15 17">
        <text>L-threonyl-[protein] + ATP = O-phospho-L-threonyl-[protein] + ADP + H(+)</text>
        <dbReference type="Rhea" id="RHEA:46608"/>
        <dbReference type="Rhea" id="RHEA-COMP:11060"/>
        <dbReference type="Rhea" id="RHEA-COMP:11605"/>
        <dbReference type="ChEBI" id="CHEBI:15378"/>
        <dbReference type="ChEBI" id="CHEBI:30013"/>
        <dbReference type="ChEBI" id="CHEBI:30616"/>
        <dbReference type="ChEBI" id="CHEBI:61977"/>
        <dbReference type="ChEBI" id="CHEBI:456216"/>
        <dbReference type="EC" id="2.7.11.1"/>
    </reaction>
</comment>
<gene>
    <name evidence="25 26 27" type="primary">LOC140036691</name>
</gene>
<dbReference type="SMART" id="SM00220">
    <property type="entry name" value="S_TKc"/>
    <property type="match status" value="1"/>
</dbReference>
<evidence type="ECO:0000256" key="8">
    <source>
        <dbReference type="ARBA" id="ARBA00022777"/>
    </source>
</evidence>
<comment type="similarity">
    <text evidence="17">Belongs to the protein kinase superfamily. Ser/Thr protein kinase family.</text>
</comment>
<keyword evidence="24" id="KW-1185">Reference proteome</keyword>
<name>A0ABM4WTW3_COFAR</name>
<evidence type="ECO:0000256" key="10">
    <source>
        <dbReference type="ARBA" id="ARBA00022989"/>
    </source>
</evidence>
<accession>A0ABM4WTW3</accession>
<reference evidence="25 26" key="1">
    <citation type="submission" date="2025-05" db="UniProtKB">
        <authorList>
            <consortium name="RefSeq"/>
        </authorList>
    </citation>
    <scope>IDENTIFICATION</scope>
    <source>
        <tissue evidence="25 26">Leaves</tissue>
    </source>
</reference>
<comment type="catalytic activity">
    <reaction evidence="16 17">
        <text>L-seryl-[protein] + ATP = O-phospho-L-seryl-[protein] + ADP + H(+)</text>
        <dbReference type="Rhea" id="RHEA:17989"/>
        <dbReference type="Rhea" id="RHEA-COMP:9863"/>
        <dbReference type="Rhea" id="RHEA-COMP:11604"/>
        <dbReference type="ChEBI" id="CHEBI:15378"/>
        <dbReference type="ChEBI" id="CHEBI:29999"/>
        <dbReference type="ChEBI" id="CHEBI:30616"/>
        <dbReference type="ChEBI" id="CHEBI:83421"/>
        <dbReference type="ChEBI" id="CHEBI:456216"/>
        <dbReference type="EC" id="2.7.11.1"/>
    </reaction>
</comment>
<dbReference type="RefSeq" id="XP_071935221.1">
    <property type="nucleotide sequence ID" value="XM_072079120.1"/>
</dbReference>
<keyword evidence="4 17" id="KW-0808">Transferase</keyword>
<keyword evidence="14" id="KW-0325">Glycoprotein</keyword>
<feature type="binding site" evidence="18">
    <location>
        <position position="555"/>
    </location>
    <ligand>
        <name>ATP</name>
        <dbReference type="ChEBI" id="CHEBI:30616"/>
    </ligand>
</feature>
<dbReference type="PROSITE" id="PS50948">
    <property type="entry name" value="PAN"/>
    <property type="match status" value="1"/>
</dbReference>
<evidence type="ECO:0000256" key="12">
    <source>
        <dbReference type="ARBA" id="ARBA00023157"/>
    </source>
</evidence>
<dbReference type="EC" id="2.7.11.1" evidence="17"/>
<keyword evidence="10 19" id="KW-1133">Transmembrane helix</keyword>
<dbReference type="PANTHER" id="PTHR47976">
    <property type="entry name" value="G-TYPE LECTIN S-RECEPTOR-LIKE SERINE/THREONINE-PROTEIN KINASE SD2-5"/>
    <property type="match status" value="1"/>
</dbReference>
<evidence type="ECO:0000256" key="6">
    <source>
        <dbReference type="ARBA" id="ARBA00022729"/>
    </source>
</evidence>
<feature type="chain" id="PRO_5045027533" description="Receptor-like serine/threonine-protein kinase" evidence="20">
    <location>
        <begin position="32"/>
        <end position="856"/>
    </location>
</feature>
<dbReference type="CDD" id="cd00028">
    <property type="entry name" value="B_lectin"/>
    <property type="match status" value="1"/>
</dbReference>
<evidence type="ECO:0000256" key="13">
    <source>
        <dbReference type="ARBA" id="ARBA00023170"/>
    </source>
</evidence>
<keyword evidence="9 17" id="KW-0067">ATP-binding</keyword>
<dbReference type="Gene3D" id="1.10.510.10">
    <property type="entry name" value="Transferase(Phosphotransferase) domain 1"/>
    <property type="match status" value="1"/>
</dbReference>
<comment type="subcellular location">
    <subcellularLocation>
        <location evidence="1">Membrane</location>
        <topology evidence="1">Single-pass membrane protein</topology>
    </subcellularLocation>
</comment>
<feature type="domain" description="Bulb-type lectin" evidence="22">
    <location>
        <begin position="80"/>
        <end position="191"/>
    </location>
</feature>
<feature type="signal peptide" evidence="20">
    <location>
        <begin position="1"/>
        <end position="31"/>
    </location>
</feature>
<feature type="transmembrane region" description="Helical" evidence="19">
    <location>
        <begin position="471"/>
        <end position="492"/>
    </location>
</feature>
<evidence type="ECO:0000313" key="24">
    <source>
        <dbReference type="Proteomes" id="UP001652660"/>
    </source>
</evidence>
<dbReference type="SUPFAM" id="SSF51110">
    <property type="entry name" value="alpha-D-mannose-specific plant lectins"/>
    <property type="match status" value="1"/>
</dbReference>
<evidence type="ECO:0000256" key="7">
    <source>
        <dbReference type="ARBA" id="ARBA00022741"/>
    </source>
</evidence>
<dbReference type="InterPro" id="IPR003609">
    <property type="entry name" value="Pan_app"/>
</dbReference>
<evidence type="ECO:0000259" key="21">
    <source>
        <dbReference type="PROSITE" id="PS50011"/>
    </source>
</evidence>
<keyword evidence="11 19" id="KW-0472">Membrane</keyword>
<dbReference type="SUPFAM" id="SSF56112">
    <property type="entry name" value="Protein kinase-like (PK-like)"/>
    <property type="match status" value="1"/>
</dbReference>
<evidence type="ECO:0000256" key="15">
    <source>
        <dbReference type="ARBA" id="ARBA00047899"/>
    </source>
</evidence>
<dbReference type="PIRSF" id="PIRSF000641">
    <property type="entry name" value="SRK"/>
    <property type="match status" value="1"/>
</dbReference>
<feature type="domain" description="Protein kinase" evidence="21">
    <location>
        <begin position="527"/>
        <end position="812"/>
    </location>
</feature>
<dbReference type="PROSITE" id="PS00107">
    <property type="entry name" value="PROTEIN_KINASE_ATP"/>
    <property type="match status" value="1"/>
</dbReference>
<dbReference type="PROSITE" id="PS00108">
    <property type="entry name" value="PROTEIN_KINASE_ST"/>
    <property type="match status" value="1"/>
</dbReference>
<evidence type="ECO:0000256" key="2">
    <source>
        <dbReference type="ARBA" id="ARBA00022527"/>
    </source>
</evidence>
<organism evidence="24 27">
    <name type="scientific">Coffea arabica</name>
    <name type="common">Arabian coffee</name>
    <dbReference type="NCBI Taxonomy" id="13443"/>
    <lineage>
        <taxon>Eukaryota</taxon>
        <taxon>Viridiplantae</taxon>
        <taxon>Streptophyta</taxon>
        <taxon>Embryophyta</taxon>
        <taxon>Tracheophyta</taxon>
        <taxon>Spermatophyta</taxon>
        <taxon>Magnoliopsida</taxon>
        <taxon>eudicotyledons</taxon>
        <taxon>Gunneridae</taxon>
        <taxon>Pentapetalae</taxon>
        <taxon>asterids</taxon>
        <taxon>lamiids</taxon>
        <taxon>Gentianales</taxon>
        <taxon>Rubiaceae</taxon>
        <taxon>Ixoroideae</taxon>
        <taxon>Gardenieae complex</taxon>
        <taxon>Bertiereae - Coffeeae clade</taxon>
        <taxon>Coffeeae</taxon>
        <taxon>Coffea</taxon>
    </lineage>
</organism>
<keyword evidence="13" id="KW-0675">Receptor</keyword>
<evidence type="ECO:0000256" key="1">
    <source>
        <dbReference type="ARBA" id="ARBA00004167"/>
    </source>
</evidence>
<dbReference type="InterPro" id="IPR024171">
    <property type="entry name" value="SRK-like_kinase"/>
</dbReference>
<dbReference type="InterPro" id="IPR008271">
    <property type="entry name" value="Ser/Thr_kinase_AS"/>
</dbReference>
<dbReference type="PROSITE" id="PS50927">
    <property type="entry name" value="BULB_LECTIN"/>
    <property type="match status" value="1"/>
</dbReference>
<dbReference type="Pfam" id="PF00069">
    <property type="entry name" value="Pkinase"/>
    <property type="match status" value="1"/>
</dbReference>
<keyword evidence="7 17" id="KW-0547">Nucleotide-binding</keyword>
<dbReference type="Proteomes" id="UP001652660">
    <property type="component" value="Chromosome 2e"/>
</dbReference>
<dbReference type="RefSeq" id="XP_071935222.1">
    <property type="nucleotide sequence ID" value="XM_072079121.1"/>
</dbReference>
<dbReference type="Gene3D" id="2.90.10.10">
    <property type="entry name" value="Bulb-type lectin domain"/>
    <property type="match status" value="1"/>
</dbReference>
<evidence type="ECO:0000256" key="16">
    <source>
        <dbReference type="ARBA" id="ARBA00048679"/>
    </source>
</evidence>
<evidence type="ECO:0000313" key="25">
    <source>
        <dbReference type="RefSeq" id="XP_071935221.1"/>
    </source>
</evidence>
<dbReference type="Pfam" id="PF01453">
    <property type="entry name" value="B_lectin"/>
    <property type="match status" value="1"/>
</dbReference>
<keyword evidence="12" id="KW-1015">Disulfide bond</keyword>
<evidence type="ECO:0000256" key="9">
    <source>
        <dbReference type="ARBA" id="ARBA00022840"/>
    </source>
</evidence>
<dbReference type="SMART" id="SM00108">
    <property type="entry name" value="B_lectin"/>
    <property type="match status" value="1"/>
</dbReference>
<evidence type="ECO:0000256" key="19">
    <source>
        <dbReference type="SAM" id="Phobius"/>
    </source>
</evidence>
<evidence type="ECO:0000256" key="11">
    <source>
        <dbReference type="ARBA" id="ARBA00023136"/>
    </source>
</evidence>
<dbReference type="InterPro" id="IPR051343">
    <property type="entry name" value="G-type_lectin_kinases/EP1-like"/>
</dbReference>